<comment type="caution">
    <text evidence="2">The sequence shown here is derived from an EMBL/GenBank/DDBJ whole genome shotgun (WGS) entry which is preliminary data.</text>
</comment>
<sequence length="175" mass="19313">MEEEEAIKRITRLLEMGGTMLASHHDCGAPFFRYKGEVVCPVCSFEEAQAAKTPSMGEKVAFEPLKGSSMRERGFIPADGRGEGSGSGFGGRTAIEEPSPQEPKEKGRKGHREGGSRVMVAEEEVDLALEELKAVILHKIRDISHEMRDEKDLGRLMTQLDCVKEALKVLERLGD</sequence>
<accession>A0ABT5XDR3</accession>
<reference evidence="2 3" key="1">
    <citation type="submission" date="2023-03" db="EMBL/GenBank/DDBJ databases">
        <title>Whole genome sequencing of Methanotrichaceae archaeon M04Ac.</title>
        <authorList>
            <person name="Khomyakova M.A."/>
            <person name="Merkel A.Y."/>
            <person name="Slobodkin A.I."/>
        </authorList>
    </citation>
    <scope>NUCLEOTIDE SEQUENCE [LARGE SCALE GENOMIC DNA]</scope>
    <source>
        <strain evidence="2 3">M04Ac</strain>
    </source>
</reference>
<gene>
    <name evidence="2" type="ORF">P0O24_04530</name>
</gene>
<proteinExistence type="predicted"/>
<dbReference type="Proteomes" id="UP001215956">
    <property type="component" value="Unassembled WGS sequence"/>
</dbReference>
<evidence type="ECO:0000313" key="3">
    <source>
        <dbReference type="Proteomes" id="UP001215956"/>
    </source>
</evidence>
<dbReference type="EMBL" id="JARFPL010000010">
    <property type="protein sequence ID" value="MDF0592844.1"/>
    <property type="molecule type" value="Genomic_DNA"/>
</dbReference>
<keyword evidence="3" id="KW-1185">Reference proteome</keyword>
<name>A0ABT5XDR3_9EURY</name>
<evidence type="ECO:0000313" key="2">
    <source>
        <dbReference type="EMBL" id="MDF0592844.1"/>
    </source>
</evidence>
<dbReference type="InterPro" id="IPR009563">
    <property type="entry name" value="SSSCA1"/>
</dbReference>
<feature type="region of interest" description="Disordered" evidence="1">
    <location>
        <begin position="71"/>
        <end position="117"/>
    </location>
</feature>
<dbReference type="Pfam" id="PF06677">
    <property type="entry name" value="Auto_anti-p27"/>
    <property type="match status" value="1"/>
</dbReference>
<dbReference type="RefSeq" id="WP_316968549.1">
    <property type="nucleotide sequence ID" value="NZ_JARFPL010000010.1"/>
</dbReference>
<evidence type="ECO:0000256" key="1">
    <source>
        <dbReference type="SAM" id="MobiDB-lite"/>
    </source>
</evidence>
<protein>
    <submittedName>
        <fullName evidence="2">Autoantigen p27 domain-containing protein</fullName>
    </submittedName>
</protein>
<organism evidence="2 3">
    <name type="scientific">Candidatus Methanocrinis alkalitolerans</name>
    <dbReference type="NCBI Taxonomy" id="3033395"/>
    <lineage>
        <taxon>Archaea</taxon>
        <taxon>Methanobacteriati</taxon>
        <taxon>Methanobacteriota</taxon>
        <taxon>Stenosarchaea group</taxon>
        <taxon>Methanomicrobia</taxon>
        <taxon>Methanotrichales</taxon>
        <taxon>Methanotrichaceae</taxon>
        <taxon>Methanocrinis</taxon>
    </lineage>
</organism>